<proteinExistence type="predicted"/>
<comment type="caution">
    <text evidence="1">The sequence shown here is derived from an EMBL/GenBank/DDBJ whole genome shotgun (WGS) entry which is preliminary data.</text>
</comment>
<evidence type="ECO:0000313" key="2">
    <source>
        <dbReference type="Proteomes" id="UP000238378"/>
    </source>
</evidence>
<accession>A0ABX5D4J1</accession>
<reference evidence="1 2" key="1">
    <citation type="submission" date="2018-03" db="EMBL/GenBank/DDBJ databases">
        <title>Draft Genome Sequences of six Lactobacillus pentosus Strains Isolated from Brines of Traditionally Fermented Spanish-Style Green Table Olives.</title>
        <authorList>
            <person name="Calero-Delgado B."/>
            <person name="Martin-Platero A.M."/>
            <person name="Perez-Pulido A.J."/>
            <person name="Benitez-Cabello A."/>
            <person name="Casimiro-Soriguer C.S."/>
            <person name="Martinez-Bueno M."/>
            <person name="Arroyo-Lopez F.N."/>
            <person name="Rodriguez-Gomez F."/>
            <person name="Bautista-Gallego J."/>
            <person name="Garrido-Fernandez A."/>
            <person name="Jimenez-Diaz R."/>
        </authorList>
    </citation>
    <scope>NUCLEOTIDE SEQUENCE [LARGE SCALE GENOMIC DNA]</scope>
    <source>
        <strain evidence="1 2">IG2</strain>
    </source>
</reference>
<evidence type="ECO:0000313" key="1">
    <source>
        <dbReference type="EMBL" id="PRO95331.1"/>
    </source>
</evidence>
<dbReference type="GO" id="GO:0004519">
    <property type="term" value="F:endonuclease activity"/>
    <property type="evidence" value="ECO:0007669"/>
    <property type="project" value="UniProtKB-KW"/>
</dbReference>
<keyword evidence="1" id="KW-0540">Nuclease</keyword>
<protein>
    <submittedName>
        <fullName evidence="1">Restriction endonuclease subunit M</fullName>
    </submittedName>
</protein>
<keyword evidence="1" id="KW-0255">Endonuclease</keyword>
<keyword evidence="1" id="KW-0378">Hydrolase</keyword>
<dbReference type="SUPFAM" id="SSF53335">
    <property type="entry name" value="S-adenosyl-L-methionine-dependent methyltransferases"/>
    <property type="match status" value="1"/>
</dbReference>
<organism evidence="1 2">
    <name type="scientific">Lactiplantibacillus pentosus</name>
    <name type="common">Lactobacillus pentosus</name>
    <dbReference type="NCBI Taxonomy" id="1589"/>
    <lineage>
        <taxon>Bacteria</taxon>
        <taxon>Bacillati</taxon>
        <taxon>Bacillota</taxon>
        <taxon>Bacilli</taxon>
        <taxon>Lactobacillales</taxon>
        <taxon>Lactobacillaceae</taxon>
        <taxon>Lactiplantibacillus</taxon>
    </lineage>
</organism>
<keyword evidence="2" id="KW-1185">Reference proteome</keyword>
<dbReference type="EMBL" id="PVOB01000065">
    <property type="protein sequence ID" value="PRO95331.1"/>
    <property type="molecule type" value="Genomic_DNA"/>
</dbReference>
<sequence>MDKTAIKKFAIESRQKLIAAIKLQMNVLGIDEEGISEKLETSTSEIEYYVDDRNPITGSNIVKRQRLVAELKEREKSTDFETAFEDLVEEVAYTWFNRLIAIRFMEVNGYLPSHIRVLSSSANRNEPDIMMQSVADLVPYLGAFNNEEEQIMDRASESEATGDMDNKYRMLFIKQVNALNENLPYLFEKTNDYAELLFTPNYHDGVIQHLIHDISEADFDVNQGGQ</sequence>
<dbReference type="Proteomes" id="UP000238378">
    <property type="component" value="Unassembled WGS sequence"/>
</dbReference>
<gene>
    <name evidence="1" type="ORF">C6Y08_05020</name>
</gene>
<name>A0ABX5D4J1_LACPE</name>
<dbReference type="InterPro" id="IPR029063">
    <property type="entry name" value="SAM-dependent_MTases_sf"/>
</dbReference>
<feature type="non-terminal residue" evidence="1">
    <location>
        <position position="226"/>
    </location>
</feature>